<proteinExistence type="predicted"/>
<evidence type="ECO:0000313" key="1">
    <source>
        <dbReference type="EMBL" id="KIM26561.1"/>
    </source>
</evidence>
<accession>A0A0C3B527</accession>
<keyword evidence="2" id="KW-1185">Reference proteome</keyword>
<evidence type="ECO:0000313" key="2">
    <source>
        <dbReference type="Proteomes" id="UP000054097"/>
    </source>
</evidence>
<reference evidence="2" key="2">
    <citation type="submission" date="2015-01" db="EMBL/GenBank/DDBJ databases">
        <title>Evolutionary Origins and Diversification of the Mycorrhizal Mutualists.</title>
        <authorList>
            <consortium name="DOE Joint Genome Institute"/>
            <consortium name="Mycorrhizal Genomics Consortium"/>
            <person name="Kohler A."/>
            <person name="Kuo A."/>
            <person name="Nagy L.G."/>
            <person name="Floudas D."/>
            <person name="Copeland A."/>
            <person name="Barry K.W."/>
            <person name="Cichocki N."/>
            <person name="Veneault-Fourrey C."/>
            <person name="LaButti K."/>
            <person name="Lindquist E.A."/>
            <person name="Lipzen A."/>
            <person name="Lundell T."/>
            <person name="Morin E."/>
            <person name="Murat C."/>
            <person name="Riley R."/>
            <person name="Ohm R."/>
            <person name="Sun H."/>
            <person name="Tunlid A."/>
            <person name="Henrissat B."/>
            <person name="Grigoriev I.V."/>
            <person name="Hibbett D.S."/>
            <person name="Martin F."/>
        </authorList>
    </citation>
    <scope>NUCLEOTIDE SEQUENCE [LARGE SCALE GENOMIC DNA]</scope>
    <source>
        <strain evidence="2">MAFF 305830</strain>
    </source>
</reference>
<dbReference type="AlphaFoldDB" id="A0A0C3B527"/>
<protein>
    <submittedName>
        <fullName evidence="1">Uncharacterized protein</fullName>
    </submittedName>
</protein>
<organism evidence="1 2">
    <name type="scientific">Serendipita vermifera MAFF 305830</name>
    <dbReference type="NCBI Taxonomy" id="933852"/>
    <lineage>
        <taxon>Eukaryota</taxon>
        <taxon>Fungi</taxon>
        <taxon>Dikarya</taxon>
        <taxon>Basidiomycota</taxon>
        <taxon>Agaricomycotina</taxon>
        <taxon>Agaricomycetes</taxon>
        <taxon>Sebacinales</taxon>
        <taxon>Serendipitaceae</taxon>
        <taxon>Serendipita</taxon>
    </lineage>
</organism>
<dbReference type="EMBL" id="KN824305">
    <property type="protein sequence ID" value="KIM26561.1"/>
    <property type="molecule type" value="Genomic_DNA"/>
</dbReference>
<gene>
    <name evidence="1" type="ORF">M408DRAFT_330518</name>
</gene>
<dbReference type="HOGENOM" id="CLU_2997924_0_0_1"/>
<name>A0A0C3B527_SERVB</name>
<dbReference type="Proteomes" id="UP000054097">
    <property type="component" value="Unassembled WGS sequence"/>
</dbReference>
<sequence>MELEITAPRKGSKESQARRMIHTKGELFNWVFPSLFVGHSRGWARWTFSMDPGYLGT</sequence>
<reference evidence="1 2" key="1">
    <citation type="submission" date="2014-04" db="EMBL/GenBank/DDBJ databases">
        <authorList>
            <consortium name="DOE Joint Genome Institute"/>
            <person name="Kuo A."/>
            <person name="Zuccaro A."/>
            <person name="Kohler A."/>
            <person name="Nagy L.G."/>
            <person name="Floudas D."/>
            <person name="Copeland A."/>
            <person name="Barry K.W."/>
            <person name="Cichocki N."/>
            <person name="Veneault-Fourrey C."/>
            <person name="LaButti K."/>
            <person name="Lindquist E.A."/>
            <person name="Lipzen A."/>
            <person name="Lundell T."/>
            <person name="Morin E."/>
            <person name="Murat C."/>
            <person name="Sun H."/>
            <person name="Tunlid A."/>
            <person name="Henrissat B."/>
            <person name="Grigoriev I.V."/>
            <person name="Hibbett D.S."/>
            <person name="Martin F."/>
            <person name="Nordberg H.P."/>
            <person name="Cantor M.N."/>
            <person name="Hua S.X."/>
        </authorList>
    </citation>
    <scope>NUCLEOTIDE SEQUENCE [LARGE SCALE GENOMIC DNA]</scope>
    <source>
        <strain evidence="1 2">MAFF 305830</strain>
    </source>
</reference>